<dbReference type="Gene3D" id="1.20.1260.10">
    <property type="match status" value="1"/>
</dbReference>
<gene>
    <name evidence="3" type="ORF">CZ787_09695</name>
</gene>
<evidence type="ECO:0000313" key="3">
    <source>
        <dbReference type="EMBL" id="SJN13207.1"/>
    </source>
</evidence>
<keyword evidence="3" id="KW-0560">Oxidoreductase</keyword>
<keyword evidence="2" id="KW-0479">Metal-binding</keyword>
<dbReference type="EMBL" id="FUKM01000038">
    <property type="protein sequence ID" value="SJN13207.1"/>
    <property type="molecule type" value="Genomic_DNA"/>
</dbReference>
<name>A0A1R4I040_9GAMM</name>
<comment type="cofactor">
    <cofactor evidence="2">
        <name>Mn(2+)</name>
        <dbReference type="ChEBI" id="CHEBI:29035"/>
    </cofactor>
    <text evidence="2">Binds 2 manganese ions per subunit.</text>
</comment>
<comment type="similarity">
    <text evidence="1">Belongs to the manganese catalase family.</text>
</comment>
<evidence type="ECO:0000313" key="4">
    <source>
        <dbReference type="Proteomes" id="UP000196331"/>
    </source>
</evidence>
<dbReference type="InterPro" id="IPR012347">
    <property type="entry name" value="Ferritin-like"/>
</dbReference>
<comment type="caution">
    <text evidence="3">The sequence shown here is derived from an EMBL/GenBank/DDBJ whole genome shotgun (WGS) entry which is preliminary data.</text>
</comment>
<organism evidence="3 4">
    <name type="scientific">Halomonas citrativorans</name>
    <dbReference type="NCBI Taxonomy" id="2742612"/>
    <lineage>
        <taxon>Bacteria</taxon>
        <taxon>Pseudomonadati</taxon>
        <taxon>Pseudomonadota</taxon>
        <taxon>Gammaproteobacteria</taxon>
        <taxon>Oceanospirillales</taxon>
        <taxon>Halomonadaceae</taxon>
        <taxon>Halomonas</taxon>
    </lineage>
</organism>
<dbReference type="InterPro" id="IPR007760">
    <property type="entry name" value="Mn_catalase"/>
</dbReference>
<dbReference type="EC" id="1.11.1.6" evidence="3"/>
<dbReference type="GO" id="GO:0046872">
    <property type="term" value="F:metal ion binding"/>
    <property type="evidence" value="ECO:0007669"/>
    <property type="project" value="UniProtKB-KW"/>
</dbReference>
<evidence type="ECO:0000256" key="2">
    <source>
        <dbReference type="PIRSR" id="PIRSR607760-1"/>
    </source>
</evidence>
<dbReference type="InterPro" id="IPR009078">
    <property type="entry name" value="Ferritin-like_SF"/>
</dbReference>
<feature type="binding site" evidence="2">
    <location>
        <position position="35"/>
    </location>
    <ligand>
        <name>Mn(2+)</name>
        <dbReference type="ChEBI" id="CHEBI:29035"/>
        <label>1</label>
    </ligand>
</feature>
<dbReference type="AlphaFoldDB" id="A0A1R4I040"/>
<dbReference type="GO" id="GO:0004096">
    <property type="term" value="F:catalase activity"/>
    <property type="evidence" value="ECO:0007669"/>
    <property type="project" value="UniProtKB-EC"/>
</dbReference>
<keyword evidence="2" id="KW-0464">Manganese</keyword>
<sequence length="49" mass="5627">MFHHSAKLQYPVKVDKPNPEFAMLLQQAIGGIEGEIRVAMQYFFQAMKS</sequence>
<proteinExistence type="inferred from homology"/>
<keyword evidence="3" id="KW-0575">Peroxidase</keyword>
<dbReference type="SUPFAM" id="SSF47240">
    <property type="entry name" value="Ferritin-like"/>
    <property type="match status" value="1"/>
</dbReference>
<dbReference type="RefSeq" id="WP_254908603.1">
    <property type="nucleotide sequence ID" value="NZ_FUKM01000038.1"/>
</dbReference>
<evidence type="ECO:0000256" key="1">
    <source>
        <dbReference type="ARBA" id="ARBA00007644"/>
    </source>
</evidence>
<protein>
    <submittedName>
        <fullName evidence="3">Catalase</fullName>
        <ecNumber evidence="3">1.11.1.6</ecNumber>
    </submittedName>
</protein>
<dbReference type="Proteomes" id="UP000196331">
    <property type="component" value="Unassembled WGS sequence"/>
</dbReference>
<accession>A0A1R4I040</accession>
<reference evidence="3 4" key="1">
    <citation type="submission" date="2017-02" db="EMBL/GenBank/DDBJ databases">
        <authorList>
            <person name="Dridi B."/>
        </authorList>
    </citation>
    <scope>NUCLEOTIDE SEQUENCE [LARGE SCALE GENOMIC DNA]</scope>
    <source>
        <strain evidence="3 4">JB380</strain>
    </source>
</reference>
<dbReference type="Pfam" id="PF05067">
    <property type="entry name" value="Mn_catalase"/>
    <property type="match status" value="1"/>
</dbReference>